<evidence type="ECO:0000313" key="1">
    <source>
        <dbReference type="EMBL" id="MFH6604957.1"/>
    </source>
</evidence>
<proteinExistence type="predicted"/>
<keyword evidence="2" id="KW-1185">Reference proteome</keyword>
<organism evidence="1 2">
    <name type="scientific">Meishania litoralis</name>
    <dbReference type="NCBI Taxonomy" id="3434685"/>
    <lineage>
        <taxon>Bacteria</taxon>
        <taxon>Pseudomonadati</taxon>
        <taxon>Bacteroidota</taxon>
        <taxon>Flavobacteriia</taxon>
        <taxon>Flavobacteriales</taxon>
        <taxon>Flavobacteriaceae</taxon>
        <taxon>Meishania</taxon>
    </lineage>
</organism>
<gene>
    <name evidence="1" type="ORF">ACEZ3G_15835</name>
</gene>
<keyword evidence="1" id="KW-0328">Glycosyltransferase</keyword>
<accession>A0ACC7LN31</accession>
<keyword evidence="1" id="KW-0808">Transferase</keyword>
<dbReference type="EC" id="2.4.-.-" evidence="1"/>
<evidence type="ECO:0000313" key="2">
    <source>
        <dbReference type="Proteomes" id="UP001595191"/>
    </source>
</evidence>
<sequence length="311" mass="35524">MPGTGFIWQKGIWKLAFKPYKHYILSSSSGYLANWILALFAIIQGKKVYSWTHGIKGNNTRVRMFMEKNFYKLCHKVFLYGNQGKENMIQAGFSPDKLVLVYNSLDYEKQLAVRQTLKPSQIFMDHFGNDLPVILYIGRIQKSKKVDLLIEALKNSNAQKKFYNLVIVGKDVENNDIPKLVEKYGLNSQVWFYGPCYDEEEIGPLLYNSDACVSPGLIGLTAIHSLTYGTPVITSNDFISHGPEFEAIEEGVTGSFFEEGNVENLCLKLSEWTNLSQKEREKSRLNAYRIIEEKYNAASQIKTIKETLALR</sequence>
<comment type="caution">
    <text evidence="1">The sequence shown here is derived from an EMBL/GenBank/DDBJ whole genome shotgun (WGS) entry which is preliminary data.</text>
</comment>
<name>A0ACC7LN31_9FLAO</name>
<dbReference type="Proteomes" id="UP001595191">
    <property type="component" value="Unassembled WGS sequence"/>
</dbReference>
<protein>
    <submittedName>
        <fullName evidence="1">Glycosyltransferase</fullName>
        <ecNumber evidence="1">2.4.-.-</ecNumber>
    </submittedName>
</protein>
<dbReference type="EMBL" id="JBHFPV010000006">
    <property type="protein sequence ID" value="MFH6604957.1"/>
    <property type="molecule type" value="Genomic_DNA"/>
</dbReference>
<reference evidence="1" key="1">
    <citation type="submission" date="2024-09" db="EMBL/GenBank/DDBJ databases">
        <authorList>
            <person name="Liu J."/>
        </authorList>
    </citation>
    <scope>NUCLEOTIDE SEQUENCE</scope>
    <source>
        <strain evidence="1">NBU2967</strain>
    </source>
</reference>